<keyword evidence="2" id="KW-0812">Transmembrane</keyword>
<evidence type="ECO:0000256" key="1">
    <source>
        <dbReference type="SAM" id="MobiDB-lite"/>
    </source>
</evidence>
<dbReference type="Proteomes" id="UP001529338">
    <property type="component" value="Unassembled WGS sequence"/>
</dbReference>
<evidence type="ECO:0000256" key="2">
    <source>
        <dbReference type="SAM" id="Phobius"/>
    </source>
</evidence>
<dbReference type="RefSeq" id="WP_289456438.1">
    <property type="nucleotide sequence ID" value="NZ_JAUCGQ010000003.1"/>
</dbReference>
<keyword evidence="4" id="KW-1185">Reference proteome</keyword>
<feature type="transmembrane region" description="Helical" evidence="2">
    <location>
        <begin position="127"/>
        <end position="145"/>
    </location>
</feature>
<organism evidence="3 4">
    <name type="scientific">Cellulomonas alba</name>
    <dbReference type="NCBI Taxonomy" id="3053467"/>
    <lineage>
        <taxon>Bacteria</taxon>
        <taxon>Bacillati</taxon>
        <taxon>Actinomycetota</taxon>
        <taxon>Actinomycetes</taxon>
        <taxon>Micrococcales</taxon>
        <taxon>Cellulomonadaceae</taxon>
        <taxon>Cellulomonas</taxon>
    </lineage>
</organism>
<keyword evidence="2" id="KW-1133">Transmembrane helix</keyword>
<reference evidence="3 4" key="1">
    <citation type="submission" date="2023-06" db="EMBL/GenBank/DDBJ databases">
        <title>Cellulomonas sp. MW4 Whole genome sequence.</title>
        <authorList>
            <person name="Park S."/>
        </authorList>
    </citation>
    <scope>NUCLEOTIDE SEQUENCE [LARGE SCALE GENOMIC DNA]</scope>
    <source>
        <strain evidence="3 4">MW4</strain>
    </source>
</reference>
<keyword evidence="2" id="KW-0472">Membrane</keyword>
<evidence type="ECO:0000313" key="4">
    <source>
        <dbReference type="Proteomes" id="UP001529338"/>
    </source>
</evidence>
<name>A0ABT7SJD9_9CELL</name>
<gene>
    <name evidence="3" type="ORF">QRT04_15250</name>
</gene>
<dbReference type="EMBL" id="JAUCGQ010000003">
    <property type="protein sequence ID" value="MDM7856293.1"/>
    <property type="molecule type" value="Genomic_DNA"/>
</dbReference>
<protein>
    <recommendedName>
        <fullName evidence="5">Integral membrane protein</fullName>
    </recommendedName>
</protein>
<accession>A0ABT7SJD9</accession>
<proteinExistence type="predicted"/>
<sequence>MTSKDDGTPTAADDAPAEPELDGGRLHRRRASHLYGLIISGSVLASAPTDLGLAHIALAVLATLVVYWSAETYAHWIAARTVHGRPLTRHEERVVVADGWPLVAASGAPVGVLLVEQLLGVEVSRGVTVALTVNLALLLIVGWRMSRAGGLHGWRHVGATLITGLLGVAMIGLKLALH</sequence>
<feature type="region of interest" description="Disordered" evidence="1">
    <location>
        <begin position="1"/>
        <end position="23"/>
    </location>
</feature>
<comment type="caution">
    <text evidence="3">The sequence shown here is derived from an EMBL/GenBank/DDBJ whole genome shotgun (WGS) entry which is preliminary data.</text>
</comment>
<evidence type="ECO:0000313" key="3">
    <source>
        <dbReference type="EMBL" id="MDM7856293.1"/>
    </source>
</evidence>
<feature type="transmembrane region" description="Helical" evidence="2">
    <location>
        <begin position="53"/>
        <end position="74"/>
    </location>
</feature>
<feature type="transmembrane region" description="Helical" evidence="2">
    <location>
        <begin position="157"/>
        <end position="177"/>
    </location>
</feature>
<evidence type="ECO:0008006" key="5">
    <source>
        <dbReference type="Google" id="ProtNLM"/>
    </source>
</evidence>